<protein>
    <recommendedName>
        <fullName evidence="12">Cytochrome P450</fullName>
    </recommendedName>
</protein>
<dbReference type="GO" id="GO:0020037">
    <property type="term" value="F:heme binding"/>
    <property type="evidence" value="ECO:0007669"/>
    <property type="project" value="InterPro"/>
</dbReference>
<evidence type="ECO:0000256" key="1">
    <source>
        <dbReference type="ARBA" id="ARBA00010617"/>
    </source>
</evidence>
<evidence type="ECO:0000256" key="5">
    <source>
        <dbReference type="ARBA" id="ARBA00023221"/>
    </source>
</evidence>
<evidence type="ECO:0008006" key="12">
    <source>
        <dbReference type="Google" id="ProtNLM"/>
    </source>
</evidence>
<keyword evidence="3 6" id="KW-0479">Metal-binding</keyword>
<evidence type="ECO:0000313" key="9">
    <source>
        <dbReference type="EMBL" id="CAF4327074.1"/>
    </source>
</evidence>
<evidence type="ECO:0000256" key="6">
    <source>
        <dbReference type="PIRSR" id="PIRSR602403-1"/>
    </source>
</evidence>
<dbReference type="Proteomes" id="UP000663873">
    <property type="component" value="Unassembled WGS sequence"/>
</dbReference>
<comment type="cofactor">
    <cofactor evidence="6">
        <name>heme</name>
        <dbReference type="ChEBI" id="CHEBI:30413"/>
    </cofactor>
</comment>
<keyword evidence="5" id="KW-0443">Lipid metabolism</keyword>
<evidence type="ECO:0000256" key="4">
    <source>
        <dbReference type="ARBA" id="ARBA00023004"/>
    </source>
</evidence>
<dbReference type="EMBL" id="CAJOBR010008555">
    <property type="protein sequence ID" value="CAF4881007.1"/>
    <property type="molecule type" value="Genomic_DNA"/>
</dbReference>
<dbReference type="GO" id="GO:0008395">
    <property type="term" value="F:steroid hydroxylase activity"/>
    <property type="evidence" value="ECO:0007669"/>
    <property type="project" value="TreeGrafter"/>
</dbReference>
<dbReference type="PRINTS" id="PR00465">
    <property type="entry name" value="EP450IV"/>
</dbReference>
<dbReference type="GO" id="GO:0042632">
    <property type="term" value="P:cholesterol homeostasis"/>
    <property type="evidence" value="ECO:0007669"/>
    <property type="project" value="TreeGrafter"/>
</dbReference>
<dbReference type="PANTHER" id="PTHR24304">
    <property type="entry name" value="CYTOCHROME P450 FAMILY 7"/>
    <property type="match status" value="1"/>
</dbReference>
<dbReference type="InterPro" id="IPR017972">
    <property type="entry name" value="Cyt_P450_CS"/>
</dbReference>
<keyword evidence="11" id="KW-1185">Reference proteome</keyword>
<dbReference type="GO" id="GO:0016705">
    <property type="term" value="F:oxidoreductase activity, acting on paired donors, with incorporation or reduction of molecular oxygen"/>
    <property type="evidence" value="ECO:0007669"/>
    <property type="project" value="InterPro"/>
</dbReference>
<reference evidence="9" key="1">
    <citation type="submission" date="2021-02" db="EMBL/GenBank/DDBJ databases">
        <authorList>
            <person name="Nowell W R."/>
        </authorList>
    </citation>
    <scope>NUCLEOTIDE SEQUENCE</scope>
</reference>
<proteinExistence type="inferred from homology"/>
<organism evidence="9 11">
    <name type="scientific">Rotaria socialis</name>
    <dbReference type="NCBI Taxonomy" id="392032"/>
    <lineage>
        <taxon>Eukaryota</taxon>
        <taxon>Metazoa</taxon>
        <taxon>Spiralia</taxon>
        <taxon>Gnathifera</taxon>
        <taxon>Rotifera</taxon>
        <taxon>Eurotatoria</taxon>
        <taxon>Bdelloidea</taxon>
        <taxon>Philodinida</taxon>
        <taxon>Philodinidae</taxon>
        <taxon>Rotaria</taxon>
    </lineage>
</organism>
<evidence type="ECO:0000313" key="10">
    <source>
        <dbReference type="EMBL" id="CAF4881007.1"/>
    </source>
</evidence>
<keyword evidence="7" id="KW-0503">Monooxygenase</keyword>
<dbReference type="InterPro" id="IPR050529">
    <property type="entry name" value="CYP450_sterol_14alpha_dmase"/>
</dbReference>
<dbReference type="PANTHER" id="PTHR24304:SF4">
    <property type="entry name" value="CYTOCHROME P450"/>
    <property type="match status" value="1"/>
</dbReference>
<sequence length="567" mass="65776">MLSTEYYVNCNLKPTEITIYPWLYEHEPEIAKKYPETDGKWMQFYHKSQLNVMWDLAKTKYRAGQLEEIAFMKVSTGYYKPCASSSDDGVILLYCGPSHDEENIMKYGASNTSLPIPFVKNGCLPIIGHLIPFLKDKSKFIFECQRSYGSRFFIELFSQRMIFLLDPNDWSPVIRNPNLSLPVKDFGTKTFGISRGFLDDEPIMNEIHRYFKLYLQSTESLDFLTARFSKCVRDVMIQDRARIGCHVWHPYSLLELSHRMIFEASGRTLFGDINPLLLEKEFLLFDKKFHYFASLLPDFIYSLFLRREMDARSNMTAYFNAHPHSDNESELVYHRAKRILEAESRQPNDLGASQTSIFWASVGNTIPATFWSLFYILRDPHALQKINEEICTHLPPFSFSDPNDKSFEFWTSGNIAKCVYLESAINEVLRIKGTPMVSRKCYQDTQISLADGTMIPVRENDMVSLFPEVMHSDPNYFPEPEIYKFDRFLGKTTDTIKGFLTFGSGKTICPGRHFAKNEIKICTALILQNIDYEFLETNMNISCVKNRVGFGIAPPDCDIPIRYRYKE</sequence>
<dbReference type="AlphaFoldDB" id="A0A820JH00"/>
<dbReference type="SUPFAM" id="SSF48264">
    <property type="entry name" value="Cytochrome P450"/>
    <property type="match status" value="1"/>
</dbReference>
<evidence type="ECO:0000256" key="3">
    <source>
        <dbReference type="ARBA" id="ARBA00022723"/>
    </source>
</evidence>
<dbReference type="InterPro" id="IPR036396">
    <property type="entry name" value="Cyt_P450_sf"/>
</dbReference>
<dbReference type="Gene3D" id="1.10.630.10">
    <property type="entry name" value="Cytochrome P450"/>
    <property type="match status" value="1"/>
</dbReference>
<comment type="caution">
    <text evidence="9">The sequence shown here is derived from an EMBL/GenBank/DDBJ whole genome shotgun (WGS) entry which is preliminary data.</text>
</comment>
<dbReference type="Proteomes" id="UP000663848">
    <property type="component" value="Unassembled WGS sequence"/>
</dbReference>
<keyword evidence="5" id="KW-0753">Steroid metabolism</keyword>
<dbReference type="InterPro" id="IPR002403">
    <property type="entry name" value="Cyt_P450_E_grp-IV"/>
</dbReference>
<evidence type="ECO:0000313" key="8">
    <source>
        <dbReference type="EMBL" id="CAF4185163.1"/>
    </source>
</evidence>
<keyword evidence="7" id="KW-0560">Oxidoreductase</keyword>
<name>A0A820JH00_9BILA</name>
<evidence type="ECO:0000256" key="2">
    <source>
        <dbReference type="ARBA" id="ARBA00022617"/>
    </source>
</evidence>
<keyword evidence="4 6" id="KW-0408">Iron</keyword>
<dbReference type="Pfam" id="PF00067">
    <property type="entry name" value="p450"/>
    <property type="match status" value="1"/>
</dbReference>
<accession>A0A820JH00</accession>
<dbReference type="GO" id="GO:0005506">
    <property type="term" value="F:iron ion binding"/>
    <property type="evidence" value="ECO:0007669"/>
    <property type="project" value="InterPro"/>
</dbReference>
<dbReference type="EMBL" id="CAJOBO010000293">
    <property type="protein sequence ID" value="CAF4185163.1"/>
    <property type="molecule type" value="Genomic_DNA"/>
</dbReference>
<comment type="similarity">
    <text evidence="1 7">Belongs to the cytochrome P450 family.</text>
</comment>
<dbReference type="PROSITE" id="PS00086">
    <property type="entry name" value="CYTOCHROME_P450"/>
    <property type="match status" value="1"/>
</dbReference>
<evidence type="ECO:0000256" key="7">
    <source>
        <dbReference type="RuleBase" id="RU000461"/>
    </source>
</evidence>
<dbReference type="Proteomes" id="UP000663851">
    <property type="component" value="Unassembled WGS sequence"/>
</dbReference>
<keyword evidence="2 6" id="KW-0349">Heme</keyword>
<dbReference type="Gene3D" id="3.30.760.10">
    <property type="entry name" value="RNA Cap, Translation Initiation Factor Eif4e"/>
    <property type="match status" value="1"/>
</dbReference>
<gene>
    <name evidence="8" type="ORF">HFQ381_LOCUS6485</name>
    <name evidence="10" type="ORF">QYT958_LOCUS29360</name>
    <name evidence="9" type="ORF">UJA718_LOCUS14252</name>
</gene>
<evidence type="ECO:0000313" key="11">
    <source>
        <dbReference type="Proteomes" id="UP000663873"/>
    </source>
</evidence>
<dbReference type="GO" id="GO:0006699">
    <property type="term" value="P:bile acid biosynthetic process"/>
    <property type="evidence" value="ECO:0007669"/>
    <property type="project" value="TreeGrafter"/>
</dbReference>
<dbReference type="EMBL" id="CAJOBP010001994">
    <property type="protein sequence ID" value="CAF4327074.1"/>
    <property type="molecule type" value="Genomic_DNA"/>
</dbReference>
<dbReference type="InterPro" id="IPR001128">
    <property type="entry name" value="Cyt_P450"/>
</dbReference>
<dbReference type="InterPro" id="IPR023398">
    <property type="entry name" value="TIF_eIF4e-like"/>
</dbReference>
<feature type="binding site" description="axial binding residue" evidence="6">
    <location>
        <position position="509"/>
    </location>
    <ligand>
        <name>heme</name>
        <dbReference type="ChEBI" id="CHEBI:30413"/>
    </ligand>
    <ligandPart>
        <name>Fe</name>
        <dbReference type="ChEBI" id="CHEBI:18248"/>
    </ligandPart>
</feature>